<proteinExistence type="predicted"/>
<feature type="compositionally biased region" description="Low complexity" evidence="1">
    <location>
        <begin position="418"/>
        <end position="432"/>
    </location>
</feature>
<dbReference type="RefSeq" id="WP_169296676.1">
    <property type="nucleotide sequence ID" value="NZ_JABBNI010000010.1"/>
</dbReference>
<gene>
    <name evidence="2" type="ORF">HBE96_05065</name>
</gene>
<dbReference type="AlphaFoldDB" id="A0A7Y0HLM2"/>
<evidence type="ECO:0000313" key="3">
    <source>
        <dbReference type="Proteomes" id="UP000537131"/>
    </source>
</evidence>
<evidence type="ECO:0000256" key="1">
    <source>
        <dbReference type="SAM" id="MobiDB-lite"/>
    </source>
</evidence>
<organism evidence="2 3">
    <name type="scientific">Clostridium muellerianum</name>
    <dbReference type="NCBI Taxonomy" id="2716538"/>
    <lineage>
        <taxon>Bacteria</taxon>
        <taxon>Bacillati</taxon>
        <taxon>Bacillota</taxon>
        <taxon>Clostridia</taxon>
        <taxon>Eubacteriales</taxon>
        <taxon>Clostridiaceae</taxon>
        <taxon>Clostridium</taxon>
    </lineage>
</organism>
<protein>
    <submittedName>
        <fullName evidence="2">Uncharacterized protein</fullName>
    </submittedName>
</protein>
<dbReference type="EMBL" id="JABBNI010000010">
    <property type="protein sequence ID" value="NMM62069.1"/>
    <property type="molecule type" value="Genomic_DNA"/>
</dbReference>
<name>A0A7Y0HLM2_9CLOT</name>
<accession>A0A7Y0HLM2</accession>
<evidence type="ECO:0000313" key="2">
    <source>
        <dbReference type="EMBL" id="NMM62069.1"/>
    </source>
</evidence>
<sequence length="489" mass="54512">MGSTMDNISKNAQYIYGSGRDLSDAIAKYGNNKNYNFVDTSTQGFDPSTMKSDGWMLGGNKVNTNVSDDMLQSKGIHRLGGADATDTQNALANAISNGISTPQSGLKYVYASGTDLQNAQNIFRTGDGYKIVDVSAPDFDPANMQKGGIMLGGNGVNKNITDNMLNRLDINRAYGQDSTGTAKAAENYYWDSQKPTSPTVVSTPTFTPFSFTGNMQNYLDEAQQMLKPQYDLTVKNINDNYDTNLIPQANNDTLSRGLARSSYAGNRVDQVNKARTTDLTNAAMQEQQQINNMALQNYDKAYDRSYQGWKDQNANNWQTYNAQNTANQQGFQNQMNLYNANRGDYWKNKSYDADQTYKQQQQNNWQKQFDTSNDQWQKTFDFNKQNADRQFDLEKEKLTAALSRASSGGSGGRGGGRSYSSGGRRSSSNSYGSEDDQIEAFASDKSIPLYNRLQDLDGYSENYNNDSGSRNDANLWKQALLDGRWYDDV</sequence>
<feature type="region of interest" description="Disordered" evidence="1">
    <location>
        <begin position="402"/>
        <end position="434"/>
    </location>
</feature>
<dbReference type="Proteomes" id="UP000537131">
    <property type="component" value="Unassembled WGS sequence"/>
</dbReference>
<feature type="compositionally biased region" description="Gly residues" evidence="1">
    <location>
        <begin position="408"/>
        <end position="417"/>
    </location>
</feature>
<keyword evidence="3" id="KW-1185">Reference proteome</keyword>
<reference evidence="2 3" key="1">
    <citation type="submission" date="2020-06" db="EMBL/GenBank/DDBJ databases">
        <title>Complete Genome Sequence of Clostridium muelleri sp. nov. P21T, an Acid-Alcohol Producing Acetogen Isolated from Old Hay.</title>
        <authorList>
            <person name="Duncan K.E."/>
            <person name="Tanner R.S."/>
        </authorList>
    </citation>
    <scope>NUCLEOTIDE SEQUENCE [LARGE SCALE GENOMIC DNA]</scope>
    <source>
        <strain evidence="2 3">P21</strain>
    </source>
</reference>
<comment type="caution">
    <text evidence="2">The sequence shown here is derived from an EMBL/GenBank/DDBJ whole genome shotgun (WGS) entry which is preliminary data.</text>
</comment>